<feature type="non-terminal residue" evidence="3">
    <location>
        <position position="1"/>
    </location>
</feature>
<comment type="caution">
    <text evidence="3">The sequence shown here is derived from an EMBL/GenBank/DDBJ whole genome shotgun (WGS) entry which is preliminary data.</text>
</comment>
<feature type="compositionally biased region" description="Pro residues" evidence="1">
    <location>
        <begin position="221"/>
        <end position="237"/>
    </location>
</feature>
<evidence type="ECO:0000313" key="3">
    <source>
        <dbReference type="EMBL" id="GMT16630.1"/>
    </source>
</evidence>
<proteinExistence type="predicted"/>
<keyword evidence="2" id="KW-0812">Transmembrane</keyword>
<evidence type="ECO:0000256" key="1">
    <source>
        <dbReference type="SAM" id="MobiDB-lite"/>
    </source>
</evidence>
<dbReference type="Proteomes" id="UP001432322">
    <property type="component" value="Unassembled WGS sequence"/>
</dbReference>
<feature type="compositionally biased region" description="Low complexity" evidence="1">
    <location>
        <begin position="125"/>
        <end position="144"/>
    </location>
</feature>
<reference evidence="3" key="1">
    <citation type="submission" date="2023-10" db="EMBL/GenBank/DDBJ databases">
        <title>Genome assembly of Pristionchus species.</title>
        <authorList>
            <person name="Yoshida K."/>
            <person name="Sommer R.J."/>
        </authorList>
    </citation>
    <scope>NUCLEOTIDE SEQUENCE</scope>
    <source>
        <strain evidence="3">RS5133</strain>
    </source>
</reference>
<name>A0AAV5VDG8_9BILA</name>
<dbReference type="EMBL" id="BTSY01000002">
    <property type="protein sequence ID" value="GMT16630.1"/>
    <property type="molecule type" value="Genomic_DNA"/>
</dbReference>
<protein>
    <submittedName>
        <fullName evidence="3">Uncharacterized protein</fullName>
    </submittedName>
</protein>
<keyword evidence="4" id="KW-1185">Reference proteome</keyword>
<evidence type="ECO:0000256" key="2">
    <source>
        <dbReference type="SAM" id="Phobius"/>
    </source>
</evidence>
<gene>
    <name evidence="3" type="ORF">PFISCL1PPCAC_7927</name>
</gene>
<keyword evidence="2" id="KW-0472">Membrane</keyword>
<evidence type="ECO:0000313" key="4">
    <source>
        <dbReference type="Proteomes" id="UP001432322"/>
    </source>
</evidence>
<sequence>AINRVKDELDDLNSLITTLVVVFIIFVVLQIVQTILQVMKPKLQVSNKGNQPNAVVVQGSSTSRRTSKKQTRSHKGPSSHRRESLPSKGMCTMLFIATESDCDRSCQSGKSGKDKTKKGTVAVGKSPKTSKTSKASRAARAAPATIPSLDITKEMAESLKLSNVPNTPLRCTTAPLAVPHTPSKSKSLSAEDSSGKDIKSAPKTAPTQPLVSVPNAVTPPIQAPPTQIPPTQAPPPAVGMKSPAVDSTQRGSVVETLPGPA</sequence>
<feature type="compositionally biased region" description="Basic residues" evidence="1">
    <location>
        <begin position="65"/>
        <end position="79"/>
    </location>
</feature>
<keyword evidence="2" id="KW-1133">Transmembrane helix</keyword>
<dbReference type="AlphaFoldDB" id="A0AAV5VDG8"/>
<feature type="region of interest" description="Disordered" evidence="1">
    <location>
        <begin position="174"/>
        <end position="261"/>
    </location>
</feature>
<feature type="transmembrane region" description="Helical" evidence="2">
    <location>
        <begin position="12"/>
        <end position="32"/>
    </location>
</feature>
<organism evidence="3 4">
    <name type="scientific">Pristionchus fissidentatus</name>
    <dbReference type="NCBI Taxonomy" id="1538716"/>
    <lineage>
        <taxon>Eukaryota</taxon>
        <taxon>Metazoa</taxon>
        <taxon>Ecdysozoa</taxon>
        <taxon>Nematoda</taxon>
        <taxon>Chromadorea</taxon>
        <taxon>Rhabditida</taxon>
        <taxon>Rhabditina</taxon>
        <taxon>Diplogasteromorpha</taxon>
        <taxon>Diplogasteroidea</taxon>
        <taxon>Neodiplogasteridae</taxon>
        <taxon>Pristionchus</taxon>
    </lineage>
</organism>
<accession>A0AAV5VDG8</accession>
<feature type="region of interest" description="Disordered" evidence="1">
    <location>
        <begin position="47"/>
        <end position="85"/>
    </location>
</feature>
<feature type="non-terminal residue" evidence="3">
    <location>
        <position position="261"/>
    </location>
</feature>
<feature type="region of interest" description="Disordered" evidence="1">
    <location>
        <begin position="103"/>
        <end position="146"/>
    </location>
</feature>